<keyword evidence="3" id="KW-1185">Reference proteome</keyword>
<dbReference type="SUPFAM" id="SSF54975">
    <property type="entry name" value="Acylphosphatase/BLUF domain-like"/>
    <property type="match status" value="1"/>
</dbReference>
<dbReference type="PROSITE" id="PS50925">
    <property type="entry name" value="BLUF"/>
    <property type="match status" value="1"/>
</dbReference>
<evidence type="ECO:0000313" key="2">
    <source>
        <dbReference type="EMBL" id="TGE20756.1"/>
    </source>
</evidence>
<dbReference type="OrthoDB" id="1122028at2"/>
<reference evidence="2 3" key="1">
    <citation type="submission" date="2019-04" db="EMBL/GenBank/DDBJ databases">
        <authorList>
            <person name="Feng G."/>
            <person name="Zhang J."/>
            <person name="Zhu H."/>
        </authorList>
    </citation>
    <scope>NUCLEOTIDE SEQUENCE [LARGE SCALE GENOMIC DNA]</scope>
    <source>
        <strain evidence="2 3">JCM 31653</strain>
    </source>
</reference>
<dbReference type="RefSeq" id="WP_135465555.1">
    <property type="nucleotide sequence ID" value="NZ_SRLC01000003.1"/>
</dbReference>
<evidence type="ECO:0000313" key="3">
    <source>
        <dbReference type="Proteomes" id="UP000297549"/>
    </source>
</evidence>
<proteinExistence type="predicted"/>
<name>A0A4Z0PTY9_9BACT</name>
<sequence>MSFVTLSLNLFHLCYQSRATPELDEEGLLALLVQSRTYNRQHAITGVLLYSENRFVQVLEGDEATVLALFERIRRDNRHTEVTLLTQESLTQRMFPDWSMGFSQSSHAELAAPGSGWLAGFAEHPATRQQFIMQLVSEQLRPL</sequence>
<dbReference type="AlphaFoldDB" id="A0A4Z0PTY9"/>
<dbReference type="Pfam" id="PF04940">
    <property type="entry name" value="BLUF"/>
    <property type="match status" value="1"/>
</dbReference>
<accession>A0A4Z0PTY9</accession>
<gene>
    <name evidence="2" type="ORF">E5K00_22510</name>
</gene>
<dbReference type="EMBL" id="SRLC01000003">
    <property type="protein sequence ID" value="TGE20756.1"/>
    <property type="molecule type" value="Genomic_DNA"/>
</dbReference>
<comment type="caution">
    <text evidence="2">The sequence shown here is derived from an EMBL/GenBank/DDBJ whole genome shotgun (WGS) entry which is preliminary data.</text>
</comment>
<dbReference type="InterPro" id="IPR007024">
    <property type="entry name" value="BLUF_domain"/>
</dbReference>
<organism evidence="2 3">
    <name type="scientific">Hymenobacter aquaticus</name>
    <dbReference type="NCBI Taxonomy" id="1867101"/>
    <lineage>
        <taxon>Bacteria</taxon>
        <taxon>Pseudomonadati</taxon>
        <taxon>Bacteroidota</taxon>
        <taxon>Cytophagia</taxon>
        <taxon>Cytophagales</taxon>
        <taxon>Hymenobacteraceae</taxon>
        <taxon>Hymenobacter</taxon>
    </lineage>
</organism>
<dbReference type="Gene3D" id="3.30.70.100">
    <property type="match status" value="1"/>
</dbReference>
<dbReference type="SMART" id="SM01034">
    <property type="entry name" value="BLUF"/>
    <property type="match status" value="1"/>
</dbReference>
<feature type="domain" description="BLUF" evidence="1">
    <location>
        <begin position="10"/>
        <end position="101"/>
    </location>
</feature>
<dbReference type="GO" id="GO:0071949">
    <property type="term" value="F:FAD binding"/>
    <property type="evidence" value="ECO:0007669"/>
    <property type="project" value="InterPro"/>
</dbReference>
<dbReference type="Proteomes" id="UP000297549">
    <property type="component" value="Unassembled WGS sequence"/>
</dbReference>
<evidence type="ECO:0000259" key="1">
    <source>
        <dbReference type="PROSITE" id="PS50925"/>
    </source>
</evidence>
<protein>
    <submittedName>
        <fullName evidence="2">BLUF domain-containing protein</fullName>
    </submittedName>
</protein>
<dbReference type="GO" id="GO:0009882">
    <property type="term" value="F:blue light photoreceptor activity"/>
    <property type="evidence" value="ECO:0007669"/>
    <property type="project" value="InterPro"/>
</dbReference>
<dbReference type="InterPro" id="IPR036046">
    <property type="entry name" value="Acylphosphatase-like_dom_sf"/>
</dbReference>